<dbReference type="AlphaFoldDB" id="A0A4P9W6Z9"/>
<sequence length="157" mass="17449">MAPSPPRSDVPGDLTTQNEIILLSLKVKPRKRIEDVQAASNPASQIHHILTTTSYYDYPETAVERAAELQWRGINNPEERIPVDADAAFAGVWLVHHVWGIGPTSTFPSGQAYVAMSRVRSFDNLRIFGSLPPSEILKPDARVVAFYEKLRRGGRQG</sequence>
<organism evidence="1 2">
    <name type="scientific">Blyttiomyces helicus</name>
    <dbReference type="NCBI Taxonomy" id="388810"/>
    <lineage>
        <taxon>Eukaryota</taxon>
        <taxon>Fungi</taxon>
        <taxon>Fungi incertae sedis</taxon>
        <taxon>Chytridiomycota</taxon>
        <taxon>Chytridiomycota incertae sedis</taxon>
        <taxon>Chytridiomycetes</taxon>
        <taxon>Chytridiomycetes incertae sedis</taxon>
        <taxon>Blyttiomyces</taxon>
    </lineage>
</organism>
<protein>
    <submittedName>
        <fullName evidence="1">Uncharacterized protein</fullName>
    </submittedName>
</protein>
<accession>A0A4P9W6Z9</accession>
<proteinExistence type="predicted"/>
<reference evidence="2" key="1">
    <citation type="journal article" date="2018" name="Nat. Microbiol.">
        <title>Leveraging single-cell genomics to expand the fungal tree of life.</title>
        <authorList>
            <person name="Ahrendt S.R."/>
            <person name="Quandt C.A."/>
            <person name="Ciobanu D."/>
            <person name="Clum A."/>
            <person name="Salamov A."/>
            <person name="Andreopoulos B."/>
            <person name="Cheng J.F."/>
            <person name="Woyke T."/>
            <person name="Pelin A."/>
            <person name="Henrissat B."/>
            <person name="Reynolds N.K."/>
            <person name="Benny G.L."/>
            <person name="Smith M.E."/>
            <person name="James T.Y."/>
            <person name="Grigoriev I.V."/>
        </authorList>
    </citation>
    <scope>NUCLEOTIDE SEQUENCE [LARGE SCALE GENOMIC DNA]</scope>
</reference>
<name>A0A4P9W6Z9_9FUNG</name>
<evidence type="ECO:0000313" key="1">
    <source>
        <dbReference type="EMBL" id="RKO88114.1"/>
    </source>
</evidence>
<evidence type="ECO:0000313" key="2">
    <source>
        <dbReference type="Proteomes" id="UP000269721"/>
    </source>
</evidence>
<gene>
    <name evidence="1" type="ORF">BDK51DRAFT_34463</name>
</gene>
<dbReference type="EMBL" id="KZ996935">
    <property type="protein sequence ID" value="RKO88114.1"/>
    <property type="molecule type" value="Genomic_DNA"/>
</dbReference>
<dbReference type="Proteomes" id="UP000269721">
    <property type="component" value="Unassembled WGS sequence"/>
</dbReference>
<dbReference type="OrthoDB" id="2126220at2759"/>
<keyword evidence="2" id="KW-1185">Reference proteome</keyword>